<gene>
    <name evidence="2" type="ORF">POM88_054575</name>
</gene>
<reference evidence="2" key="2">
    <citation type="submission" date="2023-05" db="EMBL/GenBank/DDBJ databases">
        <authorList>
            <person name="Schelkunov M.I."/>
        </authorList>
    </citation>
    <scope>NUCLEOTIDE SEQUENCE</scope>
    <source>
        <strain evidence="2">Hsosn_3</strain>
        <tissue evidence="2">Leaf</tissue>
    </source>
</reference>
<sequence>MEAERRVGVAIDFSECSNKALRWAVDNVGRNGDHLILLYIQPQGFYEEGEMQLWETTGSPLIPSKDLSDPDVMKKYGVKPDAETLDIVNNAASQKEFVVLMKIYWGDAREKLCEAVDEIPLDCLVIGNRGFGKLKRAIMGSVSNYVVNSAHCPVTVVKDQRE</sequence>
<evidence type="ECO:0000313" key="2">
    <source>
        <dbReference type="EMBL" id="KAK1350704.1"/>
    </source>
</evidence>
<protein>
    <submittedName>
        <fullName evidence="2">Usp domain-containing protein</fullName>
    </submittedName>
</protein>
<comment type="caution">
    <text evidence="2">The sequence shown here is derived from an EMBL/GenBank/DDBJ whole genome shotgun (WGS) entry which is preliminary data.</text>
</comment>
<dbReference type="Gene3D" id="3.40.50.620">
    <property type="entry name" value="HUPs"/>
    <property type="match status" value="1"/>
</dbReference>
<name>A0AAD8LWR0_9APIA</name>
<dbReference type="PANTHER" id="PTHR46100">
    <property type="entry name" value="IMP2'P"/>
    <property type="match status" value="1"/>
</dbReference>
<organism evidence="2 3">
    <name type="scientific">Heracleum sosnowskyi</name>
    <dbReference type="NCBI Taxonomy" id="360622"/>
    <lineage>
        <taxon>Eukaryota</taxon>
        <taxon>Viridiplantae</taxon>
        <taxon>Streptophyta</taxon>
        <taxon>Embryophyta</taxon>
        <taxon>Tracheophyta</taxon>
        <taxon>Spermatophyta</taxon>
        <taxon>Magnoliopsida</taxon>
        <taxon>eudicotyledons</taxon>
        <taxon>Gunneridae</taxon>
        <taxon>Pentapetalae</taxon>
        <taxon>asterids</taxon>
        <taxon>campanulids</taxon>
        <taxon>Apiales</taxon>
        <taxon>Apiaceae</taxon>
        <taxon>Apioideae</taxon>
        <taxon>apioid superclade</taxon>
        <taxon>Tordylieae</taxon>
        <taxon>Tordyliinae</taxon>
        <taxon>Heracleum</taxon>
    </lineage>
</organism>
<dbReference type="Proteomes" id="UP001237642">
    <property type="component" value="Unassembled WGS sequence"/>
</dbReference>
<dbReference type="CDD" id="cd23659">
    <property type="entry name" value="USP_At3g01520-like"/>
    <property type="match status" value="1"/>
</dbReference>
<reference evidence="2" key="1">
    <citation type="submission" date="2023-02" db="EMBL/GenBank/DDBJ databases">
        <title>Genome of toxic invasive species Heracleum sosnowskyi carries increased number of genes despite the absence of recent whole-genome duplications.</title>
        <authorList>
            <person name="Schelkunov M."/>
            <person name="Shtratnikova V."/>
            <person name="Makarenko M."/>
            <person name="Klepikova A."/>
            <person name="Omelchenko D."/>
            <person name="Novikova G."/>
            <person name="Obukhova E."/>
            <person name="Bogdanov V."/>
            <person name="Penin A."/>
            <person name="Logacheva M."/>
        </authorList>
    </citation>
    <scope>NUCLEOTIDE SEQUENCE</scope>
    <source>
        <strain evidence="2">Hsosn_3</strain>
        <tissue evidence="2">Leaf</tissue>
    </source>
</reference>
<keyword evidence="3" id="KW-1185">Reference proteome</keyword>
<dbReference type="EMBL" id="JAUIZM010000057">
    <property type="protein sequence ID" value="KAK1350704.1"/>
    <property type="molecule type" value="Genomic_DNA"/>
</dbReference>
<dbReference type="InterPro" id="IPR014729">
    <property type="entry name" value="Rossmann-like_a/b/a_fold"/>
</dbReference>
<evidence type="ECO:0000259" key="1">
    <source>
        <dbReference type="Pfam" id="PF00582"/>
    </source>
</evidence>
<dbReference type="InterPro" id="IPR006016">
    <property type="entry name" value="UspA"/>
</dbReference>
<dbReference type="PANTHER" id="PTHR46100:SF4">
    <property type="entry name" value="USPA DOMAIN-CONTAINING PROTEIN"/>
    <property type="match status" value="1"/>
</dbReference>
<evidence type="ECO:0000313" key="3">
    <source>
        <dbReference type="Proteomes" id="UP001237642"/>
    </source>
</evidence>
<dbReference type="FunFam" id="3.40.50.620:FF:000206">
    <property type="entry name" value="Universal stress protein family protein"/>
    <property type="match status" value="1"/>
</dbReference>
<dbReference type="AlphaFoldDB" id="A0AAD8LWR0"/>
<dbReference type="InterPro" id="IPR006015">
    <property type="entry name" value="Universal_stress_UspA"/>
</dbReference>
<dbReference type="PRINTS" id="PR01438">
    <property type="entry name" value="UNVRSLSTRESS"/>
</dbReference>
<feature type="domain" description="UspA" evidence="1">
    <location>
        <begin position="5"/>
        <end position="158"/>
    </location>
</feature>
<dbReference type="SUPFAM" id="SSF52402">
    <property type="entry name" value="Adenine nucleotide alpha hydrolases-like"/>
    <property type="match status" value="1"/>
</dbReference>
<accession>A0AAD8LWR0</accession>
<proteinExistence type="predicted"/>
<dbReference type="Pfam" id="PF00582">
    <property type="entry name" value="Usp"/>
    <property type="match status" value="1"/>
</dbReference>